<reference evidence="1" key="1">
    <citation type="submission" date="2023-07" db="EMBL/GenBank/DDBJ databases">
        <authorList>
            <consortium name="AG Swart"/>
            <person name="Singh M."/>
            <person name="Singh A."/>
            <person name="Seah K."/>
            <person name="Emmerich C."/>
        </authorList>
    </citation>
    <scope>NUCLEOTIDE SEQUENCE</scope>
    <source>
        <strain evidence="1">DP1</strain>
    </source>
</reference>
<evidence type="ECO:0000313" key="1">
    <source>
        <dbReference type="EMBL" id="CAI2384511.1"/>
    </source>
</evidence>
<keyword evidence="2" id="KW-1185">Reference proteome</keyword>
<comment type="caution">
    <text evidence="1">The sequence shown here is derived from an EMBL/GenBank/DDBJ whole genome shotgun (WGS) entry which is preliminary data.</text>
</comment>
<accession>A0AAD1Y5Z3</accession>
<dbReference type="AlphaFoldDB" id="A0AAD1Y5Z3"/>
<name>A0AAD1Y5Z3_EUPCR</name>
<dbReference type="Proteomes" id="UP001295684">
    <property type="component" value="Unassembled WGS sequence"/>
</dbReference>
<gene>
    <name evidence="1" type="ORF">ECRASSUSDP1_LOCUS26043</name>
</gene>
<protein>
    <submittedName>
        <fullName evidence="1">Uncharacterized protein</fullName>
    </submittedName>
</protein>
<proteinExistence type="predicted"/>
<organism evidence="1 2">
    <name type="scientific">Euplotes crassus</name>
    <dbReference type="NCBI Taxonomy" id="5936"/>
    <lineage>
        <taxon>Eukaryota</taxon>
        <taxon>Sar</taxon>
        <taxon>Alveolata</taxon>
        <taxon>Ciliophora</taxon>
        <taxon>Intramacronucleata</taxon>
        <taxon>Spirotrichea</taxon>
        <taxon>Hypotrichia</taxon>
        <taxon>Euplotida</taxon>
        <taxon>Euplotidae</taxon>
        <taxon>Moneuplotes</taxon>
    </lineage>
</organism>
<sequence>MNKDKLLRLINRITPSEIPSSDGEDMNGSATHKNNNTVIQIPSFMNYKGESFCLTEIADATYYTMNCLCKYLDALTYLAENHIADPQDSLFNDPKLGIEMKMMDTILFDTGKERQYNRKGSTNPKGSYFNTNYIRKLRRREFQPKRWIYTDLKGNFHYKNIESVSLEEVIRAFFVNLNMGKKTHEYSNDDLMNFIANNKLDKIAVAIRNNTRYFLDITDFSDIKNRFKDGIDALQLYKIPNKEHFKNFYCCEYEFQHKMDKGVFDYYRQSFGNTVEELSESETKTIPNKIQRISLKVIHALETHKPKMKVRNIKILFLIEKSDVMDAWFVGVENLKMWKLTAKAPNPTLMKKPTALENYSMVEKGSKSAPRKFREKRNLSTKNVRKKLRIFRKKDNISQNKTAGSYFGNNSAQRVDGSAISTYRRNNRSQGEVFTNPTPMKFQGGYIKPGVHNVSNIGFLSQTNKINNMTGYSKIPSGSFHHSSAANEREVHAPLEEINFKKSKRGGLNKSNIRRIIRNKNKMRIVNNLSNQRLSDNFDRGHGSQEIKRTIKEKNLSQKDTEGTGTVELFNTNSNQINILCDPSNKNVRRFGSRSKNYISKQKMSTKKRSSLAKNKRKKIVTNFNHNSSEYQDMRDQETLNAKFTNAAFDPKHQLSNNIDAQDVDLENLVIISKPQAIRSYYQYIKQQKEKTSTTDNFFTSSATNKISLKNHKRGSYMSKFTPNNNKSFGRIAKERNFFSNAFDPVEREKCLNH</sequence>
<evidence type="ECO:0000313" key="2">
    <source>
        <dbReference type="Proteomes" id="UP001295684"/>
    </source>
</evidence>
<dbReference type="EMBL" id="CAMPGE010026850">
    <property type="protein sequence ID" value="CAI2384511.1"/>
    <property type="molecule type" value="Genomic_DNA"/>
</dbReference>